<sequence length="117" mass="13456">MFEAEIDCNIPGALWCGELYVLEQDVVFPDLLRIDRFCTSKSKKMFRFDVYPGSDFPTVDLELTYKFNHNCSADGETYCVKPKWSKKVNGRVGQSVGFDIDARPHGKPSRCKPPFYF</sequence>
<dbReference type="Pfam" id="PF05912">
    <property type="entry name" value="DUF870"/>
    <property type="match status" value="1"/>
</dbReference>
<dbReference type="InParanoid" id="Q20094"/>
<dbReference type="PaxDb" id="6239-F36A4.3"/>
<dbReference type="UCSC" id="F36A4.3">
    <property type="organism name" value="c. elegans"/>
</dbReference>
<dbReference type="Bgee" id="WBGene00018082">
    <property type="expression patterns" value="Expressed in material anatomical entity and 2 other cell types or tissues"/>
</dbReference>
<evidence type="ECO:0000313" key="2">
    <source>
        <dbReference type="Proteomes" id="UP000001940"/>
    </source>
</evidence>
<proteinExistence type="predicted"/>
<dbReference type="AGR" id="WB:WBGene00018082"/>
<dbReference type="Proteomes" id="UP000001940">
    <property type="component" value="Chromosome IV"/>
</dbReference>
<protein>
    <submittedName>
        <fullName evidence="1">Transthyretin-like family protein</fullName>
    </submittedName>
</protein>
<evidence type="ECO:0000313" key="1">
    <source>
        <dbReference type="EMBL" id="CCD69524.1"/>
    </source>
</evidence>
<dbReference type="PIR" id="T29963">
    <property type="entry name" value="T29963"/>
</dbReference>
<dbReference type="EMBL" id="BX284604">
    <property type="protein sequence ID" value="CCD69524.1"/>
    <property type="molecule type" value="Genomic_DNA"/>
</dbReference>
<dbReference type="AlphaFoldDB" id="Q20094"/>
<organism evidence="1 2">
    <name type="scientific">Caenorhabditis elegans</name>
    <dbReference type="NCBI Taxonomy" id="6239"/>
    <lineage>
        <taxon>Eukaryota</taxon>
        <taxon>Metazoa</taxon>
        <taxon>Ecdysozoa</taxon>
        <taxon>Nematoda</taxon>
        <taxon>Chromadorea</taxon>
        <taxon>Rhabditida</taxon>
        <taxon>Rhabditina</taxon>
        <taxon>Rhabditomorpha</taxon>
        <taxon>Rhabditoidea</taxon>
        <taxon>Rhabditidae</taxon>
        <taxon>Peloderinae</taxon>
        <taxon>Caenorhabditis</taxon>
    </lineage>
</organism>
<evidence type="ECO:0000313" key="3">
    <source>
        <dbReference type="WormBase" id="F36A4.3"/>
    </source>
</evidence>
<name>Q20094_CAEEL</name>
<reference evidence="1 2" key="1">
    <citation type="journal article" date="1998" name="Science">
        <title>Genome sequence of the nematode C. elegans: a platform for investigating biology.</title>
        <authorList>
            <consortium name="The C. elegans sequencing consortium"/>
            <person name="Sulson J.E."/>
            <person name="Waterston R."/>
        </authorList>
    </citation>
    <scope>NUCLEOTIDE SEQUENCE [LARGE SCALE GENOMIC DNA]</scope>
    <source>
        <strain evidence="1 2">Bristol N2</strain>
    </source>
</reference>
<dbReference type="HOGENOM" id="CLU_157466_0_0_1"/>
<gene>
    <name evidence="1" type="ORF">CELE_F36A4.3</name>
    <name evidence="1 3" type="ORF">F36A4.3</name>
</gene>
<dbReference type="CTD" id="185340"/>
<dbReference type="InterPro" id="IPR008588">
    <property type="entry name" value="DUF870_CAE_spp"/>
</dbReference>
<dbReference type="STRING" id="6239.F36A4.3.1"/>
<dbReference type="RefSeq" id="NP_500527.1">
    <property type="nucleotide sequence ID" value="NM_068126.1"/>
</dbReference>
<dbReference type="OrthoDB" id="5906861at2759"/>
<dbReference type="PhylomeDB" id="Q20094"/>
<dbReference type="KEGG" id="cel:CELE_F36A4.3"/>
<dbReference type="WormBase" id="F36A4.3">
    <property type="protein sequence ID" value="CE07179"/>
    <property type="gene ID" value="WBGene00018082"/>
</dbReference>
<keyword evidence="2" id="KW-1185">Reference proteome</keyword>
<accession>Q20094</accession>
<dbReference type="GeneID" id="185340"/>